<accession>A0A9N9IXG7</accession>
<organism evidence="1 2">
    <name type="scientific">Ambispora leptoticha</name>
    <dbReference type="NCBI Taxonomy" id="144679"/>
    <lineage>
        <taxon>Eukaryota</taxon>
        <taxon>Fungi</taxon>
        <taxon>Fungi incertae sedis</taxon>
        <taxon>Mucoromycota</taxon>
        <taxon>Glomeromycotina</taxon>
        <taxon>Glomeromycetes</taxon>
        <taxon>Archaeosporales</taxon>
        <taxon>Ambisporaceae</taxon>
        <taxon>Ambispora</taxon>
    </lineage>
</organism>
<dbReference type="Proteomes" id="UP000789508">
    <property type="component" value="Unassembled WGS sequence"/>
</dbReference>
<feature type="non-terminal residue" evidence="1">
    <location>
        <position position="1"/>
    </location>
</feature>
<comment type="caution">
    <text evidence="1">The sequence shown here is derived from an EMBL/GenBank/DDBJ whole genome shotgun (WGS) entry which is preliminary data.</text>
</comment>
<feature type="non-terminal residue" evidence="1">
    <location>
        <position position="312"/>
    </location>
</feature>
<gene>
    <name evidence="1" type="ORF">ALEPTO_LOCUS13410</name>
</gene>
<reference evidence="1" key="1">
    <citation type="submission" date="2021-06" db="EMBL/GenBank/DDBJ databases">
        <authorList>
            <person name="Kallberg Y."/>
            <person name="Tangrot J."/>
            <person name="Rosling A."/>
        </authorList>
    </citation>
    <scope>NUCLEOTIDE SEQUENCE</scope>
    <source>
        <strain evidence="1">FL130A</strain>
    </source>
</reference>
<name>A0A9N9IXG7_9GLOM</name>
<keyword evidence="2" id="KW-1185">Reference proteome</keyword>
<evidence type="ECO:0000313" key="2">
    <source>
        <dbReference type="Proteomes" id="UP000789508"/>
    </source>
</evidence>
<dbReference type="EMBL" id="CAJVPS010042540">
    <property type="protein sequence ID" value="CAG8754191.1"/>
    <property type="molecule type" value="Genomic_DNA"/>
</dbReference>
<proteinExistence type="predicted"/>
<protein>
    <submittedName>
        <fullName evidence="1">4555_t:CDS:1</fullName>
    </submittedName>
</protein>
<evidence type="ECO:0000313" key="1">
    <source>
        <dbReference type="EMBL" id="CAG8754191.1"/>
    </source>
</evidence>
<dbReference type="AlphaFoldDB" id="A0A9N9IXG7"/>
<sequence>ILSKDFDYIIFSNKLQKQLGILKDNDQELILIHNQPIINQRKLTSKQKLPGYSVSTAVHSSEIISDLSTRPGTLVPDLLVKRYSPAEHNAVARKRKKTPNYSKHLLDSHRLNQANQLSYKKIIKQKEKAKPNRINNSLDKQNELDQVTKQSIELFAKIKKQKQHYHTPEKREGVNHNYDPIKAPLTQPAPDNNLYNIFLRQCRLNQKRMKYIRVTTDGTAEQIINTVIKTGSNIIQTFMTYIPTEQSYSDEMMKNWITLKEGKPNLTNDYKLIKALEGYNNDVPQLKIVIHASMGLSINDNFRQYNGNINWK</sequence>